<feature type="transmembrane region" description="Helical" evidence="7">
    <location>
        <begin position="115"/>
        <end position="137"/>
    </location>
</feature>
<evidence type="ECO:0000256" key="1">
    <source>
        <dbReference type="ARBA" id="ARBA00004141"/>
    </source>
</evidence>
<dbReference type="InterPro" id="IPR020846">
    <property type="entry name" value="MFS_dom"/>
</dbReference>
<dbReference type="AlphaFoldDB" id="A0A2T3BDM6"/>
<feature type="transmembrane region" description="Helical" evidence="7">
    <location>
        <begin position="376"/>
        <end position="397"/>
    </location>
</feature>
<keyword evidence="4 7" id="KW-1133">Transmembrane helix</keyword>
<feature type="region of interest" description="Disordered" evidence="6">
    <location>
        <begin position="1"/>
        <end position="39"/>
    </location>
</feature>
<dbReference type="Pfam" id="PF07690">
    <property type="entry name" value="MFS_1"/>
    <property type="match status" value="1"/>
</dbReference>
<feature type="transmembrane region" description="Helical" evidence="7">
    <location>
        <begin position="175"/>
        <end position="194"/>
    </location>
</feature>
<dbReference type="GO" id="GO:0022857">
    <property type="term" value="F:transmembrane transporter activity"/>
    <property type="evidence" value="ECO:0007669"/>
    <property type="project" value="InterPro"/>
</dbReference>
<evidence type="ECO:0000313" key="9">
    <source>
        <dbReference type="EMBL" id="PSS27474.1"/>
    </source>
</evidence>
<feature type="transmembrane region" description="Helical" evidence="7">
    <location>
        <begin position="206"/>
        <end position="226"/>
    </location>
</feature>
<feature type="transmembrane region" description="Helical" evidence="7">
    <location>
        <begin position="436"/>
        <end position="455"/>
    </location>
</feature>
<evidence type="ECO:0000256" key="3">
    <source>
        <dbReference type="ARBA" id="ARBA00022692"/>
    </source>
</evidence>
<feature type="transmembrane region" description="Helical" evidence="7">
    <location>
        <begin position="467"/>
        <end position="490"/>
    </location>
</feature>
<keyword evidence="5 7" id="KW-0472">Membrane</keyword>
<feature type="transmembrane region" description="Helical" evidence="7">
    <location>
        <begin position="314"/>
        <end position="333"/>
    </location>
</feature>
<gene>
    <name evidence="9" type="ORF">M430DRAFT_112298</name>
</gene>
<evidence type="ECO:0000256" key="7">
    <source>
        <dbReference type="SAM" id="Phobius"/>
    </source>
</evidence>
<evidence type="ECO:0000256" key="6">
    <source>
        <dbReference type="SAM" id="MobiDB-lite"/>
    </source>
</evidence>
<accession>A0A2T3BDM6</accession>
<dbReference type="InParanoid" id="A0A2T3BDM6"/>
<dbReference type="SUPFAM" id="SSF103473">
    <property type="entry name" value="MFS general substrate transporter"/>
    <property type="match status" value="1"/>
</dbReference>
<dbReference type="InterPro" id="IPR036259">
    <property type="entry name" value="MFS_trans_sf"/>
</dbReference>
<feature type="transmembrane region" description="Helical" evidence="7">
    <location>
        <begin position="74"/>
        <end position="91"/>
    </location>
</feature>
<dbReference type="Proteomes" id="UP000241818">
    <property type="component" value="Unassembled WGS sequence"/>
</dbReference>
<feature type="transmembrane region" description="Helical" evidence="7">
    <location>
        <begin position="144"/>
        <end position="163"/>
    </location>
</feature>
<dbReference type="PANTHER" id="PTHR43791">
    <property type="entry name" value="PERMEASE-RELATED"/>
    <property type="match status" value="1"/>
</dbReference>
<dbReference type="FunFam" id="1.20.1250.20:FF:000013">
    <property type="entry name" value="MFS general substrate transporter"/>
    <property type="match status" value="1"/>
</dbReference>
<feature type="compositionally biased region" description="Basic and acidic residues" evidence="6">
    <location>
        <begin position="29"/>
        <end position="39"/>
    </location>
</feature>
<evidence type="ECO:0000256" key="4">
    <source>
        <dbReference type="ARBA" id="ARBA00022989"/>
    </source>
</evidence>
<organism evidence="9 10">
    <name type="scientific">Amorphotheca resinae ATCC 22711</name>
    <dbReference type="NCBI Taxonomy" id="857342"/>
    <lineage>
        <taxon>Eukaryota</taxon>
        <taxon>Fungi</taxon>
        <taxon>Dikarya</taxon>
        <taxon>Ascomycota</taxon>
        <taxon>Pezizomycotina</taxon>
        <taxon>Leotiomycetes</taxon>
        <taxon>Helotiales</taxon>
        <taxon>Amorphothecaceae</taxon>
        <taxon>Amorphotheca</taxon>
    </lineage>
</organism>
<evidence type="ECO:0000256" key="2">
    <source>
        <dbReference type="ARBA" id="ARBA00022448"/>
    </source>
</evidence>
<feature type="transmembrane region" description="Helical" evidence="7">
    <location>
        <begin position="403"/>
        <end position="424"/>
    </location>
</feature>
<feature type="transmembrane region" description="Helical" evidence="7">
    <location>
        <begin position="345"/>
        <end position="364"/>
    </location>
</feature>
<evidence type="ECO:0000259" key="8">
    <source>
        <dbReference type="PROSITE" id="PS50850"/>
    </source>
</evidence>
<name>A0A2T3BDM6_AMORE</name>
<feature type="domain" description="Major facilitator superfamily (MFS) profile" evidence="8">
    <location>
        <begin position="78"/>
        <end position="494"/>
    </location>
</feature>
<dbReference type="RefSeq" id="XP_024724999.1">
    <property type="nucleotide sequence ID" value="XM_024861469.1"/>
</dbReference>
<sequence length="523" mass="57881">MAYAHDDFEKAPSGEEVELADLASGPKGQHVDSYGKDKTVSSVTPARALEAPEFIRNMTPEERSKMEIRLKRKIDLRLMPMVILMYIMNYLDRNNIAAAKLAGILTDLNLKGVEFQTSVSILFVGYLLMQVPSNLFLNKIGKPGIYLPSCMVLWGLISGLTAACQNYGGLVACRFMLGFVEAAYFPGCLYYLSCWYTRKELGLRTAMFYSGSLISGAFSGLIAAGIRAHLDGARGLRAWRWLFIIEGSITVVIAFASYFMLPNFPRTTKWLSEEERSLAVWRLEEDIGQDDWVDSRDQSFKHGLKLAFLDIKTYVLTVLIFGIVASGSVTNFFPTVVSTLHKSDVETLLLTAPPYVLAVITTFLNSWHADRTGERFLHITIPLCFAVFAFILAACTTKIGPRYFAMMVMVPGVYTGFVVALAWISNSLPRPPAKRAAALAFINAVSNSSSIYASYMYSASAAPRYVVAMSVNCAMCAMSIIAAIILRIILVRLNHKLDQGIYVKDAVNTPTTKAGEKGFRFNV</sequence>
<dbReference type="PROSITE" id="PS50850">
    <property type="entry name" value="MFS"/>
    <property type="match status" value="1"/>
</dbReference>
<dbReference type="GO" id="GO:0016020">
    <property type="term" value="C:membrane"/>
    <property type="evidence" value="ECO:0007669"/>
    <property type="project" value="UniProtKB-SubCell"/>
</dbReference>
<dbReference type="OrthoDB" id="2250022at2759"/>
<dbReference type="PANTHER" id="PTHR43791:SF92">
    <property type="entry name" value="AGL026WP"/>
    <property type="match status" value="1"/>
</dbReference>
<evidence type="ECO:0000313" key="10">
    <source>
        <dbReference type="Proteomes" id="UP000241818"/>
    </source>
</evidence>
<reference evidence="9 10" key="1">
    <citation type="journal article" date="2018" name="New Phytol.">
        <title>Comparative genomics and transcriptomics depict ericoid mycorrhizal fungi as versatile saprotrophs and plant mutualists.</title>
        <authorList>
            <person name="Martino E."/>
            <person name="Morin E."/>
            <person name="Grelet G.A."/>
            <person name="Kuo A."/>
            <person name="Kohler A."/>
            <person name="Daghino S."/>
            <person name="Barry K.W."/>
            <person name="Cichocki N."/>
            <person name="Clum A."/>
            <person name="Dockter R.B."/>
            <person name="Hainaut M."/>
            <person name="Kuo R.C."/>
            <person name="LaButti K."/>
            <person name="Lindahl B.D."/>
            <person name="Lindquist E.A."/>
            <person name="Lipzen A."/>
            <person name="Khouja H.R."/>
            <person name="Magnuson J."/>
            <person name="Murat C."/>
            <person name="Ohm R.A."/>
            <person name="Singer S.W."/>
            <person name="Spatafora J.W."/>
            <person name="Wang M."/>
            <person name="Veneault-Fourrey C."/>
            <person name="Henrissat B."/>
            <person name="Grigoriev I.V."/>
            <person name="Martin F.M."/>
            <person name="Perotto S."/>
        </authorList>
    </citation>
    <scope>NUCLEOTIDE SEQUENCE [LARGE SCALE GENOMIC DNA]</scope>
    <source>
        <strain evidence="9 10">ATCC 22711</strain>
    </source>
</reference>
<dbReference type="GeneID" id="36569550"/>
<dbReference type="InterPro" id="IPR011701">
    <property type="entry name" value="MFS"/>
</dbReference>
<feature type="transmembrane region" description="Helical" evidence="7">
    <location>
        <begin position="238"/>
        <end position="261"/>
    </location>
</feature>
<dbReference type="Gene3D" id="1.20.1250.20">
    <property type="entry name" value="MFS general substrate transporter like domains"/>
    <property type="match status" value="2"/>
</dbReference>
<keyword evidence="3 7" id="KW-0812">Transmembrane</keyword>
<feature type="compositionally biased region" description="Basic and acidic residues" evidence="6">
    <location>
        <begin position="1"/>
        <end position="13"/>
    </location>
</feature>
<proteinExistence type="predicted"/>
<protein>
    <recommendedName>
        <fullName evidence="8">Major facilitator superfamily (MFS) profile domain-containing protein</fullName>
    </recommendedName>
</protein>
<evidence type="ECO:0000256" key="5">
    <source>
        <dbReference type="ARBA" id="ARBA00023136"/>
    </source>
</evidence>
<keyword evidence="2" id="KW-0813">Transport</keyword>
<dbReference type="STRING" id="857342.A0A2T3BDM6"/>
<keyword evidence="10" id="KW-1185">Reference proteome</keyword>
<comment type="subcellular location">
    <subcellularLocation>
        <location evidence="1">Membrane</location>
        <topology evidence="1">Multi-pass membrane protein</topology>
    </subcellularLocation>
</comment>
<dbReference type="FunFam" id="1.20.1250.20:FF:000057">
    <property type="entry name" value="MFS general substrate transporter"/>
    <property type="match status" value="1"/>
</dbReference>
<dbReference type="EMBL" id="KZ679006">
    <property type="protein sequence ID" value="PSS27474.1"/>
    <property type="molecule type" value="Genomic_DNA"/>
</dbReference>